<dbReference type="EMBL" id="AP012319">
    <property type="protein sequence ID" value="BAL91165.1"/>
    <property type="molecule type" value="Genomic_DNA"/>
</dbReference>
<gene>
    <name evidence="7" type="ordered locus">AMIS_59450</name>
</gene>
<comment type="catalytic activity">
    <reaction evidence="1">
        <text>Hydrolysis of terminal non-reducing beta-D-fructofuranoside residues in beta-D-fructofuranosides.</text>
        <dbReference type="EC" id="3.2.1.26"/>
    </reaction>
</comment>
<dbReference type="eggNOG" id="COG3408">
    <property type="taxonomic scope" value="Bacteria"/>
</dbReference>
<dbReference type="EC" id="3.2.1.26" evidence="3"/>
<keyword evidence="5" id="KW-0119">Carbohydrate metabolism</keyword>
<dbReference type="Pfam" id="PF12899">
    <property type="entry name" value="Glyco_hydro_100"/>
    <property type="match status" value="1"/>
</dbReference>
<comment type="similarity">
    <text evidence="2">Belongs to the glycosyl hydrolase 100 family.</text>
</comment>
<protein>
    <recommendedName>
        <fullName evidence="3">beta-fructofuranosidase</fullName>
        <ecNumber evidence="3">3.2.1.26</ecNumber>
    </recommendedName>
</protein>
<evidence type="ECO:0000256" key="6">
    <source>
        <dbReference type="ARBA" id="ARBA00023295"/>
    </source>
</evidence>
<evidence type="ECO:0000256" key="2">
    <source>
        <dbReference type="ARBA" id="ARBA00007671"/>
    </source>
</evidence>
<dbReference type="SUPFAM" id="SSF48208">
    <property type="entry name" value="Six-hairpin glycosidases"/>
    <property type="match status" value="1"/>
</dbReference>
<evidence type="ECO:0000313" key="7">
    <source>
        <dbReference type="EMBL" id="BAL91165.1"/>
    </source>
</evidence>
<evidence type="ECO:0000256" key="5">
    <source>
        <dbReference type="ARBA" id="ARBA00023277"/>
    </source>
</evidence>
<evidence type="ECO:0000313" key="8">
    <source>
        <dbReference type="Proteomes" id="UP000007882"/>
    </source>
</evidence>
<dbReference type="InterPro" id="IPR012341">
    <property type="entry name" value="6hp_glycosidase-like_sf"/>
</dbReference>
<dbReference type="OrthoDB" id="176168at2"/>
<dbReference type="AlphaFoldDB" id="I0HDS8"/>
<keyword evidence="6" id="KW-0326">Glycosidase</keyword>
<keyword evidence="4" id="KW-0378">Hydrolase</keyword>
<dbReference type="Gene3D" id="1.50.10.10">
    <property type="match status" value="1"/>
</dbReference>
<reference evidence="7 8" key="1">
    <citation type="submission" date="2012-02" db="EMBL/GenBank/DDBJ databases">
        <title>Complete genome sequence of Actinoplanes missouriensis 431 (= NBRC 102363).</title>
        <authorList>
            <person name="Ohnishi Y."/>
            <person name="Ishikawa J."/>
            <person name="Sekine M."/>
            <person name="Hosoyama A."/>
            <person name="Harada T."/>
            <person name="Narita H."/>
            <person name="Hata T."/>
            <person name="Konno Y."/>
            <person name="Tutikane K."/>
            <person name="Fujita N."/>
            <person name="Horinouchi S."/>
            <person name="Hayakawa M."/>
        </authorList>
    </citation>
    <scope>NUCLEOTIDE SEQUENCE [LARGE SCALE GENOMIC DNA]</scope>
    <source>
        <strain evidence="8">ATCC 14538 / DSM 43046 / CBS 188.64 / JCM 3121 / NBRC 102363 / NCIMB 12654 / NRRL B-3342 / UNCC 431</strain>
    </source>
</reference>
<name>I0HDS8_ACTM4</name>
<sequence>MLNAADQATVDRARDRAFALVHDNVGAAGMRAGGAAYPQVWVRDAVITGLGLAAIGDEAGRRLLRRSMESAGRMQSRLGRIPNHVYAPDPDAELVADTMFAGAVDASLWYIVAQYVLGDETDAATDETVTRAYRWLEHQDVNECGLLEVHESMDWADLFANRYNSLLPNVLWYAANRCMAAIARRNGRDGDEFDTRAEGIRFRINQLLWVGPEVQRDTTWIHENRLEWEYPTQLVDTVLGHRPYYLPYMAFREFGDRFDTLGNLLAILFGVADSSQADRILDYARGVGLDEPWPVKACWPPITEADKDWREYYRLYNLNYPHQYHNGGAWPFLGGFYVAALVAAKRPDEAETALLRLALMNREGRDQEWEFNEWFHGLSGRPMGHQRQSWSAGMFLYAAEAVTRQAPVFFGHRGRWSLPST</sequence>
<evidence type="ECO:0000256" key="3">
    <source>
        <dbReference type="ARBA" id="ARBA00012758"/>
    </source>
</evidence>
<dbReference type="HOGENOM" id="CLU_652020_0_0_11"/>
<dbReference type="Proteomes" id="UP000007882">
    <property type="component" value="Chromosome"/>
</dbReference>
<dbReference type="PATRIC" id="fig|512565.3.peg.5940"/>
<dbReference type="RefSeq" id="WP_014446052.1">
    <property type="nucleotide sequence ID" value="NC_017093.1"/>
</dbReference>
<dbReference type="GO" id="GO:0004564">
    <property type="term" value="F:beta-fructofuranosidase activity"/>
    <property type="evidence" value="ECO:0007669"/>
    <property type="project" value="UniProtKB-EC"/>
</dbReference>
<accession>I0HDS8</accession>
<evidence type="ECO:0000256" key="1">
    <source>
        <dbReference type="ARBA" id="ARBA00000094"/>
    </source>
</evidence>
<keyword evidence="8" id="KW-1185">Reference proteome</keyword>
<dbReference type="GO" id="GO:0005975">
    <property type="term" value="P:carbohydrate metabolic process"/>
    <property type="evidence" value="ECO:0007669"/>
    <property type="project" value="InterPro"/>
</dbReference>
<proteinExistence type="inferred from homology"/>
<evidence type="ECO:0000256" key="4">
    <source>
        <dbReference type="ARBA" id="ARBA00022801"/>
    </source>
</evidence>
<dbReference type="InterPro" id="IPR024746">
    <property type="entry name" value="Glyco_hydro_100"/>
</dbReference>
<dbReference type="InterPro" id="IPR008928">
    <property type="entry name" value="6-hairpin_glycosidase_sf"/>
</dbReference>
<dbReference type="GO" id="GO:0033926">
    <property type="term" value="F:endo-alpha-N-acetylgalactosaminidase activity"/>
    <property type="evidence" value="ECO:0007669"/>
    <property type="project" value="InterPro"/>
</dbReference>
<organism evidence="7 8">
    <name type="scientific">Actinoplanes missouriensis (strain ATCC 14538 / DSM 43046 / CBS 188.64 / JCM 3121 / NBRC 102363 / NCIMB 12654 / NRRL B-3342 / UNCC 431)</name>
    <dbReference type="NCBI Taxonomy" id="512565"/>
    <lineage>
        <taxon>Bacteria</taxon>
        <taxon>Bacillati</taxon>
        <taxon>Actinomycetota</taxon>
        <taxon>Actinomycetes</taxon>
        <taxon>Micromonosporales</taxon>
        <taxon>Micromonosporaceae</taxon>
        <taxon>Actinoplanes</taxon>
    </lineage>
</organism>
<dbReference type="STRING" id="512565.AMIS_59450"/>
<dbReference type="KEGG" id="ams:AMIS_59450"/>